<name>A0A0N4ZXM9_PARTI</name>
<protein>
    <submittedName>
        <fullName evidence="2">Conserved secreted protein</fullName>
    </submittedName>
</protein>
<evidence type="ECO:0000313" key="1">
    <source>
        <dbReference type="Proteomes" id="UP000038045"/>
    </source>
</evidence>
<dbReference type="AlphaFoldDB" id="A0A0N4ZXM9"/>
<dbReference type="WBParaSite" id="PTRK_0001343900.1">
    <property type="protein sequence ID" value="PTRK_0001343900.1"/>
    <property type="gene ID" value="PTRK_0001343900"/>
</dbReference>
<accession>A0A0N4ZXM9</accession>
<keyword evidence="1" id="KW-1185">Reference proteome</keyword>
<reference evidence="2" key="1">
    <citation type="submission" date="2017-02" db="UniProtKB">
        <authorList>
            <consortium name="WormBaseParasite"/>
        </authorList>
    </citation>
    <scope>IDENTIFICATION</scope>
</reference>
<proteinExistence type="predicted"/>
<dbReference type="Proteomes" id="UP000038045">
    <property type="component" value="Unplaced"/>
</dbReference>
<evidence type="ECO:0000313" key="2">
    <source>
        <dbReference type="WBParaSite" id="PTRK_0001343900.1"/>
    </source>
</evidence>
<sequence length="160" mass="18230">MLLILLLIVPIISGWPNVRTGYDGQHCYQGKYTILLNGTFWCRGSPHRPSKLELWQYVGEGSGTKVDSNIQVVDNNKLYYNKTFSYKDTTQTLHVSLKVFHSCDFYGRPMCNHLYTLQIPDKFIYCNRTSGPFYHFTAELSKSEAQSNGGCPDDSGMIII</sequence>
<organism evidence="1 2">
    <name type="scientific">Parastrongyloides trichosuri</name>
    <name type="common">Possum-specific nematode worm</name>
    <dbReference type="NCBI Taxonomy" id="131310"/>
    <lineage>
        <taxon>Eukaryota</taxon>
        <taxon>Metazoa</taxon>
        <taxon>Ecdysozoa</taxon>
        <taxon>Nematoda</taxon>
        <taxon>Chromadorea</taxon>
        <taxon>Rhabditida</taxon>
        <taxon>Tylenchina</taxon>
        <taxon>Panagrolaimomorpha</taxon>
        <taxon>Strongyloidoidea</taxon>
        <taxon>Strongyloididae</taxon>
        <taxon>Parastrongyloides</taxon>
    </lineage>
</organism>